<dbReference type="InterPro" id="IPR026881">
    <property type="entry name" value="WYL_dom"/>
</dbReference>
<dbReference type="Proteomes" id="UP000523139">
    <property type="component" value="Unassembled WGS sequence"/>
</dbReference>
<accession>A0A7X8TH96</accession>
<evidence type="ECO:0000313" key="5">
    <source>
        <dbReference type="Proteomes" id="UP000523139"/>
    </source>
</evidence>
<dbReference type="InterPro" id="IPR051534">
    <property type="entry name" value="CBASS_pafABC_assoc_protein"/>
</dbReference>
<dbReference type="AlphaFoldDB" id="A0A7X8TH96"/>
<proteinExistence type="predicted"/>
<name>A0A7X8TH96_9MICC</name>
<feature type="region of interest" description="Disordered" evidence="1">
    <location>
        <begin position="546"/>
        <end position="570"/>
    </location>
</feature>
<evidence type="ECO:0000259" key="3">
    <source>
        <dbReference type="Pfam" id="PF25583"/>
    </source>
</evidence>
<sequence>MDQDVTADEGVVRSLSLAQTLLHQWPRGLTRKQLFNRVEQYVTLQRELEQLSGAALERKKEARDKSFTRDKRMLIDIGIPVEETGEGEEIRYRISPQNYGLAPLELTPAEQLALQRAELFSSDRSLGGLGHALWALAASDSAQDAGQGTGGSLTGATLHSAIGTDTEVQRLISLSSLGMGRPVSFEYTSRGRSQPRRRRVVPLGMGIRQHWYLFAHDLDAAGQRIFRLDRIRYSPEKIAARRLNPEEAEVVEAISSGQMYADFDAEAQLNSLDAHYREQAVAEGALRAHTGQPTEHGKLVTATPQNSRLDNQAARTERVINMISLLLARPEGVEPSRLMAQYGISADQLHRDLLSIHQLSTAGFGLGPSVDVQPAPPLTSQEFEQQYLPTDEPITLWMGDDRAQTSLQRPVSLTKPGALSLLITLQALIEYELAAEDHLREAAESLRHKVLEIAPASIAEAAASLVITRPADQRAVADQLQGAIEGRYAVELNYADAAGTESQRVVDPVHLVFHGPFSYLRAWCHRAVGERYFRLDRIGGLTSLTQQHQSEQAAELSRQHGNHTPEVPRTEDSIEVVLRFSPSAAAEAELYRPEKSTTDPDTGARTIQTHFSSQQAVVEVCLRAGGDIELLRPESLRAEIRRRAAEAL</sequence>
<dbReference type="Pfam" id="PF25583">
    <property type="entry name" value="WCX"/>
    <property type="match status" value="1"/>
</dbReference>
<dbReference type="PROSITE" id="PS52050">
    <property type="entry name" value="WYL"/>
    <property type="match status" value="2"/>
</dbReference>
<dbReference type="InterPro" id="IPR057727">
    <property type="entry name" value="WCX_dom"/>
</dbReference>
<dbReference type="RefSeq" id="WP_168886167.1">
    <property type="nucleotide sequence ID" value="NZ_JABAHY010000001.1"/>
</dbReference>
<evidence type="ECO:0000256" key="1">
    <source>
        <dbReference type="SAM" id="MobiDB-lite"/>
    </source>
</evidence>
<feature type="domain" description="WYL" evidence="2">
    <location>
        <begin position="180"/>
        <end position="232"/>
    </location>
</feature>
<protein>
    <submittedName>
        <fullName evidence="4">WYL domain-containing protein</fullName>
    </submittedName>
</protein>
<reference evidence="4 5" key="1">
    <citation type="submission" date="2020-04" db="EMBL/GenBank/DDBJ databases">
        <title>Nesterenkonia sp. nov., isolated from marine sediment.</title>
        <authorList>
            <person name="Zhang G."/>
        </authorList>
    </citation>
    <scope>NUCLEOTIDE SEQUENCE [LARGE SCALE GENOMIC DNA]</scope>
    <source>
        <strain evidence="4 5">MY13</strain>
    </source>
</reference>
<organism evidence="4 5">
    <name type="scientific">Nesterenkonia sedimenti</name>
    <dbReference type="NCBI Taxonomy" id="1463632"/>
    <lineage>
        <taxon>Bacteria</taxon>
        <taxon>Bacillati</taxon>
        <taxon>Actinomycetota</taxon>
        <taxon>Actinomycetes</taxon>
        <taxon>Micrococcales</taxon>
        <taxon>Micrococcaceae</taxon>
        <taxon>Nesterenkonia</taxon>
    </lineage>
</organism>
<evidence type="ECO:0000259" key="2">
    <source>
        <dbReference type="Pfam" id="PF13280"/>
    </source>
</evidence>
<keyword evidence="5" id="KW-1185">Reference proteome</keyword>
<dbReference type="PANTHER" id="PTHR34580">
    <property type="match status" value="1"/>
</dbReference>
<dbReference type="Pfam" id="PF13280">
    <property type="entry name" value="WYL"/>
    <property type="match status" value="2"/>
</dbReference>
<gene>
    <name evidence="4" type="ORF">HGQ17_01380</name>
</gene>
<dbReference type="PANTHER" id="PTHR34580:SF1">
    <property type="entry name" value="PROTEIN PAFC"/>
    <property type="match status" value="1"/>
</dbReference>
<dbReference type="EMBL" id="JABAHY010000001">
    <property type="protein sequence ID" value="NLS08676.1"/>
    <property type="molecule type" value="Genomic_DNA"/>
</dbReference>
<comment type="caution">
    <text evidence="4">The sequence shown here is derived from an EMBL/GenBank/DDBJ whole genome shotgun (WGS) entry which is preliminary data.</text>
</comment>
<feature type="domain" description="WYL" evidence="2">
    <location>
        <begin position="476"/>
        <end position="542"/>
    </location>
</feature>
<feature type="domain" description="WCX" evidence="3">
    <location>
        <begin position="574"/>
        <end position="648"/>
    </location>
</feature>
<evidence type="ECO:0000313" key="4">
    <source>
        <dbReference type="EMBL" id="NLS08676.1"/>
    </source>
</evidence>